<evidence type="ECO:0000313" key="5">
    <source>
        <dbReference type="Proteomes" id="UP000490939"/>
    </source>
</evidence>
<organism evidence="2 4">
    <name type="scientific">Venturia inaequalis</name>
    <name type="common">Apple scab fungus</name>
    <dbReference type="NCBI Taxonomy" id="5025"/>
    <lineage>
        <taxon>Eukaryota</taxon>
        <taxon>Fungi</taxon>
        <taxon>Dikarya</taxon>
        <taxon>Ascomycota</taxon>
        <taxon>Pezizomycotina</taxon>
        <taxon>Dothideomycetes</taxon>
        <taxon>Pleosporomycetidae</taxon>
        <taxon>Venturiales</taxon>
        <taxon>Venturiaceae</taxon>
        <taxon>Venturia</taxon>
    </lineage>
</organism>
<dbReference type="EMBL" id="WNWS01000443">
    <property type="protein sequence ID" value="KAE9967695.1"/>
    <property type="molecule type" value="Genomic_DNA"/>
</dbReference>
<evidence type="ECO:0000313" key="4">
    <source>
        <dbReference type="Proteomes" id="UP000447873"/>
    </source>
</evidence>
<reference evidence="2 4" key="1">
    <citation type="submission" date="2018-12" db="EMBL/GenBank/DDBJ databases">
        <title>Venturia inaequalis Genome Resource.</title>
        <authorList>
            <person name="Lichtner F.J."/>
        </authorList>
    </citation>
    <scope>NUCLEOTIDE SEQUENCE [LARGE SCALE GENOMIC DNA]</scope>
    <source>
        <strain evidence="2 4">120213</strain>
        <strain evidence="3 5">DMI_063113</strain>
    </source>
</reference>
<dbReference type="EMBL" id="WNWR01000256">
    <property type="protein sequence ID" value="KAE9986560.1"/>
    <property type="molecule type" value="Genomic_DNA"/>
</dbReference>
<accession>A0A8H3UDM1</accession>
<dbReference type="PANTHER" id="PTHR39472">
    <property type="entry name" value="EXPRESSED PROTEIN"/>
    <property type="match status" value="1"/>
</dbReference>
<dbReference type="Proteomes" id="UP000447873">
    <property type="component" value="Unassembled WGS sequence"/>
</dbReference>
<dbReference type="PANTHER" id="PTHR39472:SF1">
    <property type="entry name" value="EXPRESSED PROTEIN"/>
    <property type="match status" value="1"/>
</dbReference>
<proteinExistence type="predicted"/>
<dbReference type="AlphaFoldDB" id="A0A8H3UDM1"/>
<comment type="caution">
    <text evidence="2">The sequence shown here is derived from an EMBL/GenBank/DDBJ whole genome shotgun (WGS) entry which is preliminary data.</text>
</comment>
<feature type="compositionally biased region" description="Pro residues" evidence="1">
    <location>
        <begin position="63"/>
        <end position="72"/>
    </location>
</feature>
<evidence type="ECO:0000313" key="3">
    <source>
        <dbReference type="EMBL" id="KAE9986560.1"/>
    </source>
</evidence>
<evidence type="ECO:0000256" key="1">
    <source>
        <dbReference type="SAM" id="MobiDB-lite"/>
    </source>
</evidence>
<feature type="compositionally biased region" description="Low complexity" evidence="1">
    <location>
        <begin position="84"/>
        <end position="99"/>
    </location>
</feature>
<keyword evidence="5" id="KW-1185">Reference proteome</keyword>
<name>A0A8H3UDM1_VENIN</name>
<feature type="region of interest" description="Disordered" evidence="1">
    <location>
        <begin position="264"/>
        <end position="290"/>
    </location>
</feature>
<feature type="compositionally biased region" description="Basic and acidic residues" evidence="1">
    <location>
        <begin position="155"/>
        <end position="164"/>
    </location>
</feature>
<protein>
    <submittedName>
        <fullName evidence="2">Uncharacterized protein</fullName>
    </submittedName>
</protein>
<feature type="region of interest" description="Disordered" evidence="1">
    <location>
        <begin position="199"/>
        <end position="243"/>
    </location>
</feature>
<gene>
    <name evidence="3" type="ORF">EG327_004265</name>
    <name evidence="2" type="ORF">EG328_008046</name>
</gene>
<evidence type="ECO:0000313" key="2">
    <source>
        <dbReference type="EMBL" id="KAE9967695.1"/>
    </source>
</evidence>
<feature type="region of interest" description="Disordered" evidence="1">
    <location>
        <begin position="1"/>
        <end position="186"/>
    </location>
</feature>
<sequence>MSPSGKAPTQASGDPSEKPLGGDQDARPSPASTSLRDLFQRPAPKTNALRDIFKDDSSIAPNPSIPEAPPSDEPTAISALLALSESSSPSQSTPRSCSPSPSPSHPTEQRPSIRTRIVRNRRDRANTRPKGSKPQGIPAKSTDSSPVGAISASPEHVKKEKEQDNLPGNSQLSPAQQTLDKAAAKSWKEKFLATEAKEKLQAKAYEPPSKSKEQALPGIRPRSNSVRLGIGRNNSDSDEPEDWLKDYSKFSCPRFEEPKEWLLARGVNPDGPPPPSPRPRAFDGENENGGRDTAAIIASMNNSYSFDPNMNPNAARQAPNAAQAQQMNGMSGGHNWPNVGAQADMNVLWEYIQNLSQMHEGIRAQTQHVLNGVQQIQTRGVDDGGAPHVNGISNAGASQSQVAEIVRLQNELSSSNNKIDDLNSYVGKLQGLNQDYEAALSHLMDKVRPFAQQHSQALLSQKAHYLRLIEEERNQNLELRLEQTRFQESASRINDNLKEAMKALTEAELPYIRKIAALKADNKALRRICGVPLMDDSDDDGEEEEIVETKENVNGVIVQHESPLQMEQVGRDKILASLGQ</sequence>
<dbReference type="Proteomes" id="UP000490939">
    <property type="component" value="Unassembled WGS sequence"/>
</dbReference>
<feature type="compositionally biased region" description="Polar residues" evidence="1">
    <location>
        <begin position="166"/>
        <end position="179"/>
    </location>
</feature>
<feature type="compositionally biased region" description="Polar residues" evidence="1">
    <location>
        <begin position="1"/>
        <end position="13"/>
    </location>
</feature>